<dbReference type="PROSITE" id="PS50106">
    <property type="entry name" value="PDZ"/>
    <property type="match status" value="2"/>
</dbReference>
<dbReference type="PANTHER" id="PTHR13140:SF706">
    <property type="entry name" value="DILUTE CLASS UNCONVENTIONAL MYOSIN, ISOFORM C"/>
    <property type="match status" value="1"/>
</dbReference>
<dbReference type="Pfam" id="PF00063">
    <property type="entry name" value="Myosin_head"/>
    <property type="match status" value="1"/>
</dbReference>
<keyword evidence="3 6" id="KW-0518">Myosin</keyword>
<dbReference type="CDD" id="cd00201">
    <property type="entry name" value="WW"/>
    <property type="match status" value="1"/>
</dbReference>
<evidence type="ECO:0000256" key="5">
    <source>
        <dbReference type="ARBA" id="ARBA00023203"/>
    </source>
</evidence>
<dbReference type="PRINTS" id="PR00193">
    <property type="entry name" value="MYOSINHEAVY"/>
</dbReference>
<feature type="region of interest" description="Actin-binding" evidence="6">
    <location>
        <begin position="600"/>
        <end position="622"/>
    </location>
</feature>
<evidence type="ECO:0000256" key="4">
    <source>
        <dbReference type="ARBA" id="ARBA00023175"/>
    </source>
</evidence>
<dbReference type="GO" id="GO:0005737">
    <property type="term" value="C:cytoplasm"/>
    <property type="evidence" value="ECO:0007669"/>
    <property type="project" value="TreeGrafter"/>
</dbReference>
<dbReference type="InterPro" id="IPR036020">
    <property type="entry name" value="WW_dom_sf"/>
</dbReference>
<dbReference type="EMBL" id="JWZX01002476">
    <property type="protein sequence ID" value="KOO29010.1"/>
    <property type="molecule type" value="Genomic_DNA"/>
</dbReference>
<dbReference type="InterPro" id="IPR001202">
    <property type="entry name" value="WW_dom"/>
</dbReference>
<dbReference type="Gene3D" id="1.10.10.820">
    <property type="match status" value="1"/>
</dbReference>
<dbReference type="Proteomes" id="UP000037460">
    <property type="component" value="Unassembled WGS sequence"/>
</dbReference>
<evidence type="ECO:0000259" key="9">
    <source>
        <dbReference type="PROSITE" id="PS50106"/>
    </source>
</evidence>
<feature type="domain" description="Myosin motor" evidence="10">
    <location>
        <begin position="16"/>
        <end position="721"/>
    </location>
</feature>
<dbReference type="Pfam" id="PF00397">
    <property type="entry name" value="WW"/>
    <property type="match status" value="1"/>
</dbReference>
<keyword evidence="4 6" id="KW-0505">Motor protein</keyword>
<dbReference type="OrthoDB" id="6108017at2759"/>
<dbReference type="InterPro" id="IPR036034">
    <property type="entry name" value="PDZ_sf"/>
</dbReference>
<dbReference type="SMART" id="SM00456">
    <property type="entry name" value="WW"/>
    <property type="match status" value="1"/>
</dbReference>
<dbReference type="SMART" id="SM00242">
    <property type="entry name" value="MYSc"/>
    <property type="match status" value="1"/>
</dbReference>
<keyword evidence="2 6" id="KW-0067">ATP-binding</keyword>
<evidence type="ECO:0000259" key="8">
    <source>
        <dbReference type="PROSITE" id="PS50020"/>
    </source>
</evidence>
<proteinExistence type="inferred from homology"/>
<accession>A0A0M0JRC3</accession>
<dbReference type="Gene3D" id="2.30.42.10">
    <property type="match status" value="2"/>
</dbReference>
<dbReference type="GO" id="GO:0007015">
    <property type="term" value="P:actin filament organization"/>
    <property type="evidence" value="ECO:0007669"/>
    <property type="project" value="TreeGrafter"/>
</dbReference>
<dbReference type="CDD" id="cd00136">
    <property type="entry name" value="PDZ_canonical"/>
    <property type="match status" value="2"/>
</dbReference>
<keyword evidence="12" id="KW-1185">Reference proteome</keyword>
<dbReference type="Gene3D" id="3.30.1470.10">
    <property type="entry name" value="Photosystem I PsaD, reaction center subunit II"/>
    <property type="match status" value="1"/>
</dbReference>
<dbReference type="GO" id="GO:0005524">
    <property type="term" value="F:ATP binding"/>
    <property type="evidence" value="ECO:0007669"/>
    <property type="project" value="UniProtKB-UniRule"/>
</dbReference>
<dbReference type="GO" id="GO:0051015">
    <property type="term" value="F:actin filament binding"/>
    <property type="evidence" value="ECO:0007669"/>
    <property type="project" value="TreeGrafter"/>
</dbReference>
<protein>
    <submittedName>
        <fullName evidence="11">Myosin motor domain</fullName>
    </submittedName>
</protein>
<dbReference type="InterPro" id="IPR027417">
    <property type="entry name" value="P-loop_NTPase"/>
</dbReference>
<reference evidence="12" key="1">
    <citation type="journal article" date="2015" name="PLoS Genet.">
        <title>Genome Sequence and Transcriptome Analyses of Chrysochromulina tobin: Metabolic Tools for Enhanced Algal Fitness in the Prominent Order Prymnesiales (Haptophyceae).</title>
        <authorList>
            <person name="Hovde B.T."/>
            <person name="Deodato C.R."/>
            <person name="Hunsperger H.M."/>
            <person name="Ryken S.A."/>
            <person name="Yost W."/>
            <person name="Jha R.K."/>
            <person name="Patterson J."/>
            <person name="Monnat R.J. Jr."/>
            <person name="Barlow S.B."/>
            <person name="Starkenburg S.R."/>
            <person name="Cattolico R.A."/>
        </authorList>
    </citation>
    <scope>NUCLEOTIDE SEQUENCE</scope>
    <source>
        <strain evidence="12">CCMP291</strain>
    </source>
</reference>
<dbReference type="CDD" id="cd00124">
    <property type="entry name" value="MYSc"/>
    <property type="match status" value="1"/>
</dbReference>
<dbReference type="SUPFAM" id="SSF52540">
    <property type="entry name" value="P-loop containing nucleoside triphosphate hydrolases"/>
    <property type="match status" value="1"/>
</dbReference>
<dbReference type="GO" id="GO:0016020">
    <property type="term" value="C:membrane"/>
    <property type="evidence" value="ECO:0007669"/>
    <property type="project" value="TreeGrafter"/>
</dbReference>
<dbReference type="InterPro" id="IPR001478">
    <property type="entry name" value="PDZ"/>
</dbReference>
<evidence type="ECO:0000256" key="7">
    <source>
        <dbReference type="SAM" id="MobiDB-lite"/>
    </source>
</evidence>
<dbReference type="Gene3D" id="1.20.5.4820">
    <property type="match status" value="1"/>
</dbReference>
<feature type="compositionally biased region" description="Polar residues" evidence="7">
    <location>
        <begin position="929"/>
        <end position="942"/>
    </location>
</feature>
<dbReference type="GO" id="GO:0016459">
    <property type="term" value="C:myosin complex"/>
    <property type="evidence" value="ECO:0007669"/>
    <property type="project" value="UniProtKB-KW"/>
</dbReference>
<feature type="domain" description="WW" evidence="8">
    <location>
        <begin position="1042"/>
        <end position="1075"/>
    </location>
</feature>
<name>A0A0M0JRC3_9EUKA</name>
<dbReference type="SUPFAM" id="SSF50156">
    <property type="entry name" value="PDZ domain-like"/>
    <property type="match status" value="2"/>
</dbReference>
<feature type="binding site" evidence="6">
    <location>
        <begin position="111"/>
        <end position="118"/>
    </location>
    <ligand>
        <name>ATP</name>
        <dbReference type="ChEBI" id="CHEBI:30616"/>
    </ligand>
</feature>
<dbReference type="PROSITE" id="PS50020">
    <property type="entry name" value="WW_DOMAIN_2"/>
    <property type="match status" value="1"/>
</dbReference>
<dbReference type="GO" id="GO:0000146">
    <property type="term" value="F:microfilament motor activity"/>
    <property type="evidence" value="ECO:0007669"/>
    <property type="project" value="TreeGrafter"/>
</dbReference>
<dbReference type="PROSITE" id="PS51456">
    <property type="entry name" value="MYOSIN_MOTOR"/>
    <property type="match status" value="1"/>
</dbReference>
<feature type="compositionally biased region" description="Basic and acidic residues" evidence="7">
    <location>
        <begin position="816"/>
        <end position="851"/>
    </location>
</feature>
<evidence type="ECO:0000256" key="1">
    <source>
        <dbReference type="ARBA" id="ARBA00022741"/>
    </source>
</evidence>
<evidence type="ECO:0000259" key="10">
    <source>
        <dbReference type="PROSITE" id="PS51456"/>
    </source>
</evidence>
<evidence type="ECO:0000256" key="6">
    <source>
        <dbReference type="PROSITE-ProRule" id="PRU00782"/>
    </source>
</evidence>
<dbReference type="PROSITE" id="PS50096">
    <property type="entry name" value="IQ"/>
    <property type="match status" value="1"/>
</dbReference>
<comment type="caution">
    <text evidence="11">The sequence shown here is derived from an EMBL/GenBank/DDBJ whole genome shotgun (WGS) entry which is preliminary data.</text>
</comment>
<dbReference type="Gene3D" id="1.20.120.720">
    <property type="entry name" value="Myosin VI head, motor domain, U50 subdomain"/>
    <property type="match status" value="1"/>
</dbReference>
<dbReference type="SUPFAM" id="SSF51045">
    <property type="entry name" value="WW domain"/>
    <property type="match status" value="1"/>
</dbReference>
<feature type="region of interest" description="Disordered" evidence="7">
    <location>
        <begin position="893"/>
        <end position="914"/>
    </location>
</feature>
<feature type="region of interest" description="Disordered" evidence="7">
    <location>
        <begin position="1419"/>
        <end position="1441"/>
    </location>
</feature>
<feature type="region of interest" description="Disordered" evidence="7">
    <location>
        <begin position="1096"/>
        <end position="1121"/>
    </location>
</feature>
<dbReference type="InterPro" id="IPR036961">
    <property type="entry name" value="Kinesin_motor_dom_sf"/>
</dbReference>
<organism evidence="11 12">
    <name type="scientific">Chrysochromulina tobinii</name>
    <dbReference type="NCBI Taxonomy" id="1460289"/>
    <lineage>
        <taxon>Eukaryota</taxon>
        <taxon>Haptista</taxon>
        <taxon>Haptophyta</taxon>
        <taxon>Prymnesiophyceae</taxon>
        <taxon>Prymnesiales</taxon>
        <taxon>Chrysochromulinaceae</taxon>
        <taxon>Chrysochromulina</taxon>
    </lineage>
</organism>
<comment type="similarity">
    <text evidence="6">Belongs to the TRAFAC class myosin-kinesin ATPase superfamily. Myosin family.</text>
</comment>
<evidence type="ECO:0000313" key="11">
    <source>
        <dbReference type="EMBL" id="KOO29010.1"/>
    </source>
</evidence>
<sequence length="1567" mass="171876">MNFLKNVVSGLVDDQESFTDLTQVAVVDENACLDVLRRRFSAKKIYTNCGPLLVAINPYSEIEGLYGQDVLETYLELMPAEPRQPHVYGMAARAYQRMMETGGHQAVVISGESGAGKTETAKYLLHYLARAAAGNGESAEADARSGLQKRVMGTNPIMESFGCAKTVRNDNSSRFGKLVLLKFSRTGRLTAASMQTYLLEKSRVVQQAPNEANYHCFYELLAGISRDERPALLPSAVADVKYLSTEAGLVRGTDERSVARDAALYEHTKQAMDAVGISSTDRLGGVRLLAALLHLGNIDFGEEDLAAVDEEDESLAAAARLLGCEPQHLGTGLCSRKLKAGADWVTTQNTVAQASDVRHALAKQLYSFYFTSLVKKINGSLEYHEAGQSYGPGPHIAYVDIFGFEVFAVNSLEQLCINFANEKLQRLFCGVLFESVQKMYEAEGIETEKIEFSDNASVVNLIGGAPQGLLAMLTEECVFPKGSDVGYLSKIGAAFSKKYTEFKEVKTSPTDFCVQHYAGDVTYNVTGFLEKNKDPISQDLQVLVEFSDDPFIASVVKTALTAAREEAAAAASATAEGPGKGSKMKSGKFVGVVDGFKTSLTSLITTLQMGDLHFIRCLKPNDKKAANEWDRPVASRQLLSAGLVSAVSATRSGYTDHLLPHNIIGNFGPLAPDVPTVGKADVETAKAVLEACGITKEQYSVGKTKVFLRQGVLSELQRKRLEHIGQHATMVQCSIRRRLARRMYQKLKEEAQRKADEKRRREEELRRQREEAERRRLEAQRAEEERRRKAEEEEQERRKTVQKARSMSFDRKRRKKQEEEERKVRDEVAAKEEAAHKRHEEAERKRAEADARMQASLEAAGVSVSERSAAANAAALKERDVGASLIQDLDADPADGADTYSEREAQATMEEMVARAEATAAAAASEASLNLQLPESPETTPSGFKLNFPKKGLGGGSSTKGSAAPAPAPGGFQLNLPQAPPSALNLSQPVAKKGLIQQRKMDELAKSFVCPLEDVLAYAEMIGMEPNEDTDLLWIADEALQAPEPAGWEVRQDPRGNTYYFNVTTGVTMQQHPVDYHYQQLFLQTKMQRTMQNNLAQMTPRSRAAAQAANAKSQQPEKSSAFKLDLRSLSADGDDAPLATPKGWLTKATSMLTPRASKKESEKEAKRELAESLDGLKLVQVEVSVKRGTERLGMELNAYNQILSFVPGGPTDRHPNVLLYDRIAVIDGTELKQRMLTDVLVPREVQQFTLERWVPMDAAANKLPPQVYLSLGKARHAGMSAEEAARHALEEHATILSKKSKKKSSTLDTSSSLSRFTVTVRRGEHGGLGLVLDEDNVVVDMVPGSPVELARQQETKGDPRLQIGDKIMTVDGQVVSTEKPLASVIKPAEAHIMSIERTIEKEVSKGSPTQSRSVFALLSPRGSSKADSPSKQQPPLSRPPSQTIREVRLYKETEDERLGIRFVRDDEGFDRQMWGRDDMVCPIVAALDPNGGAARGGIEIDDMVLSINGQTGLSNTEAASILRDLSGSIIIVLRKCEWLGVKDGETEEDAASYPTPMTPRSAKRELV</sequence>
<feature type="compositionally biased region" description="Basic and acidic residues" evidence="7">
    <location>
        <begin position="750"/>
        <end position="799"/>
    </location>
</feature>
<keyword evidence="1 6" id="KW-0547">Nucleotide-binding</keyword>
<keyword evidence="5 6" id="KW-0009">Actin-binding</keyword>
<dbReference type="InterPro" id="IPR001609">
    <property type="entry name" value="Myosin_head_motor_dom-like"/>
</dbReference>
<dbReference type="SMART" id="SM00228">
    <property type="entry name" value="PDZ"/>
    <property type="match status" value="2"/>
</dbReference>
<dbReference type="Gene3D" id="1.20.58.530">
    <property type="match status" value="1"/>
</dbReference>
<evidence type="ECO:0000313" key="12">
    <source>
        <dbReference type="Proteomes" id="UP000037460"/>
    </source>
</evidence>
<dbReference type="Gene3D" id="3.40.850.10">
    <property type="entry name" value="Kinesin motor domain"/>
    <property type="match status" value="1"/>
</dbReference>
<feature type="domain" description="PDZ" evidence="9">
    <location>
        <begin position="1446"/>
        <end position="1537"/>
    </location>
</feature>
<dbReference type="PANTHER" id="PTHR13140">
    <property type="entry name" value="MYOSIN"/>
    <property type="match status" value="1"/>
</dbReference>
<feature type="compositionally biased region" description="Low complexity" evidence="7">
    <location>
        <begin position="959"/>
        <end position="971"/>
    </location>
</feature>
<evidence type="ECO:0000256" key="2">
    <source>
        <dbReference type="ARBA" id="ARBA00022840"/>
    </source>
</evidence>
<feature type="region of interest" description="Disordered" evidence="7">
    <location>
        <begin position="750"/>
        <end position="852"/>
    </location>
</feature>
<feature type="compositionally biased region" description="Polar residues" evidence="7">
    <location>
        <begin position="1421"/>
        <end position="1441"/>
    </location>
</feature>
<evidence type="ECO:0000256" key="3">
    <source>
        <dbReference type="ARBA" id="ARBA00023123"/>
    </source>
</evidence>
<feature type="domain" description="PDZ" evidence="9">
    <location>
        <begin position="1317"/>
        <end position="1376"/>
    </location>
</feature>
<gene>
    <name evidence="11" type="ORF">Ctob_014188</name>
</gene>
<feature type="region of interest" description="Disordered" evidence="7">
    <location>
        <begin position="1545"/>
        <end position="1567"/>
    </location>
</feature>
<feature type="region of interest" description="Disordered" evidence="7">
    <location>
        <begin position="927"/>
        <end position="980"/>
    </location>
</feature>